<dbReference type="InterPro" id="IPR006162">
    <property type="entry name" value="Ppantetheine_attach_site"/>
</dbReference>
<keyword evidence="3" id="KW-0597">Phosphoprotein</keyword>
<evidence type="ECO:0000256" key="3">
    <source>
        <dbReference type="ARBA" id="ARBA00022553"/>
    </source>
</evidence>
<evidence type="ECO:0000313" key="5">
    <source>
        <dbReference type="EMBL" id="MDR9851814.1"/>
    </source>
</evidence>
<protein>
    <submittedName>
        <fullName evidence="5">Amino acid adenylation domain-containing protein</fullName>
    </submittedName>
</protein>
<dbReference type="InterPro" id="IPR023213">
    <property type="entry name" value="CAT-like_dom_sf"/>
</dbReference>
<dbReference type="PANTHER" id="PTHR45527">
    <property type="entry name" value="NONRIBOSOMAL PEPTIDE SYNTHETASE"/>
    <property type="match status" value="1"/>
</dbReference>
<accession>A0ABU2EUI0</accession>
<dbReference type="Pfam" id="PF00668">
    <property type="entry name" value="Condensation"/>
    <property type="match status" value="1"/>
</dbReference>
<dbReference type="InterPro" id="IPR010071">
    <property type="entry name" value="AA_adenyl_dom"/>
</dbReference>
<sequence length="1369" mass="150596">MNASQYDIARRFALLPGEKKTAFLAALKSRGIDFGRLPIVKAAAADRSALSYAQARQWFLWQLDRESSAYHLSTAMQLQGELDLPLLQQCFNALVARHASLRTRFGCDAQGGAYQEVLPQGEFEFCLCDYRHSQPPSLAELVGQQAQQLYQRPFDLEHGPLLRVGVIRESEQQQVLVVVMHHIVSDGWSMEILLREFIELYREGREPSPVQWPSLAIDYADYAAWQRNWLEAGERDRQIAYWRAQLGEHHPVLQLPVDHPRREDGHYSAATHRLTLPRALAEALPGRAQTAGATVFMVLLAALQSLLFRYAGDGDIRVGVPVANRRRAEIEDLVGFFVNTQVVRAGMSDAMSLQQVLEGARHAVIEAQAHQDLPFEQLVETLQPDRSSGMAPLFQVLFNHQSAHGNGSLTLPGLQAQEYILPGKRAQFELVIDSVDDGEGGIAIDFIYASELFSAVRMERMARHYLILLEALVWQPGRRIGDIDLLQEQERQALQQWDGSLWRAELGPAAPVPVHQQFSRIAQEQPDAVAVLFGQQRLSYGELEQRANQLAHHLLAHGAGPETRVGIAVERSLEMIVGLLAILKTGAAYVPLDMDYPAERLAYIAADSGFALLITHSRLRQRLVPDRGVQVIELDRLQLQALPVTPPMVALHPDNLAYVIYTSGSTGQPKGAAIGHGALAHCMGWMQRRYALSAQDAVLHKAPFGFDVSVWEIFWPLTAGTRLVLAAPREQKDPERITELIRRHGITTLNFVPSMLQAFLSHDGIEQQTRLRYVICGGESMPAATQAEALRRLAGVSLQNLYGPTETTIHVSQWSCRDDGRSLVPIGRPIFATSAQVLDGALNPVPLGVAGELYIGGALLGRGYLGRAALTAERFVADPGDPDGGRLYRTGDLVRWNGQGQLEYLGRIDHQVKIRGLRIELGEVEAQLLAQEALREAVVITQPAADGLRLVAYVSPRAGNMVTPTQIREQLGQRLPAYMVPDAVVVLPTLPLNANGKVDRKALPPAQWSSTRHYVAPEGPIEQALAQIWSEVLGIERIGRDDNFFELGGHSISALRVVGLARACQLPGLPLTLRELLSAPSLRELARRSASTMILLNAKVADVAPLFCLHSGIGTVLGYLSLARGLNGVRPVYGIACRTLIDPAHRDHSLETMARDYVAQMRTLQPHGPYHLLGWSLGATLATLVAAELEAAGQQVAFLGLLDAPLLTQLRGTDSAIAWQDEYADLLRKVSAGVEDLPAVPQGIANPLESEQELLAWTRAQLESGRLRPQGAFLGLGAEDLVRRCLIGRALYLAVDRSSDRLPRLAAPIDCWWACDRAAAERAALVQQLGAAHLRQWHSQANHEEMVNTPSLVQQVRSCLDGLVANSGS</sequence>
<dbReference type="Gene3D" id="1.10.1200.10">
    <property type="entry name" value="ACP-like"/>
    <property type="match status" value="1"/>
</dbReference>
<dbReference type="Gene3D" id="2.30.38.10">
    <property type="entry name" value="Luciferase, Domain 3"/>
    <property type="match status" value="1"/>
</dbReference>
<dbReference type="InterPro" id="IPR009081">
    <property type="entry name" value="PP-bd_ACP"/>
</dbReference>
<dbReference type="RefSeq" id="WP_310841654.1">
    <property type="nucleotide sequence ID" value="NZ_JAVLSJ010000023.1"/>
</dbReference>
<dbReference type="InterPro" id="IPR001031">
    <property type="entry name" value="Thioesterase"/>
</dbReference>
<gene>
    <name evidence="5" type="ORF">RI048_26555</name>
</gene>
<dbReference type="CDD" id="cd19531">
    <property type="entry name" value="LCL_NRPS-like"/>
    <property type="match status" value="1"/>
</dbReference>
<reference evidence="5" key="1">
    <citation type="submission" date="2023-09" db="EMBL/GenBank/DDBJ databases">
        <title>Description of first Herbaspirillum huttiense subsp. nephrolepsisexaltata and Herbaspirillum huttiense subsp. lycopersicon.</title>
        <authorList>
            <person name="Poudel M."/>
            <person name="Sharma A."/>
            <person name="Goss E."/>
            <person name="Tapia J.H."/>
            <person name="Harmon C.M."/>
            <person name="Jones J.B."/>
        </authorList>
    </citation>
    <scope>NUCLEOTIDE SEQUENCE</scope>
    <source>
        <strain evidence="5">SE1</strain>
    </source>
</reference>
<comment type="cofactor">
    <cofactor evidence="1">
        <name>pantetheine 4'-phosphate</name>
        <dbReference type="ChEBI" id="CHEBI:47942"/>
    </cofactor>
</comment>
<dbReference type="InterPro" id="IPR001242">
    <property type="entry name" value="Condensation_dom"/>
</dbReference>
<name>A0ABU2EUI0_9BURK</name>
<dbReference type="Gene3D" id="3.30.559.30">
    <property type="entry name" value="Nonribosomal peptide synthetase, condensation domain"/>
    <property type="match status" value="1"/>
</dbReference>
<dbReference type="InterPro" id="IPR045851">
    <property type="entry name" value="AMP-bd_C_sf"/>
</dbReference>
<proteinExistence type="predicted"/>
<feature type="domain" description="Carrier" evidence="4">
    <location>
        <begin position="1016"/>
        <end position="1093"/>
    </location>
</feature>
<evidence type="ECO:0000313" key="6">
    <source>
        <dbReference type="Proteomes" id="UP001246576"/>
    </source>
</evidence>
<dbReference type="SUPFAM" id="SSF56801">
    <property type="entry name" value="Acetyl-CoA synthetase-like"/>
    <property type="match status" value="1"/>
</dbReference>
<dbReference type="SUPFAM" id="SSF52777">
    <property type="entry name" value="CoA-dependent acyltransferases"/>
    <property type="match status" value="2"/>
</dbReference>
<comment type="caution">
    <text evidence="5">The sequence shown here is derived from an EMBL/GenBank/DDBJ whole genome shotgun (WGS) entry which is preliminary data.</text>
</comment>
<dbReference type="SUPFAM" id="SSF53474">
    <property type="entry name" value="alpha/beta-Hydrolases"/>
    <property type="match status" value="1"/>
</dbReference>
<dbReference type="Pfam" id="PF00975">
    <property type="entry name" value="Thioesterase"/>
    <property type="match status" value="1"/>
</dbReference>
<dbReference type="SUPFAM" id="SSF47336">
    <property type="entry name" value="ACP-like"/>
    <property type="match status" value="1"/>
</dbReference>
<dbReference type="PROSITE" id="PS00012">
    <property type="entry name" value="PHOSPHOPANTETHEINE"/>
    <property type="match status" value="1"/>
</dbReference>
<dbReference type="Pfam" id="PF00550">
    <property type="entry name" value="PP-binding"/>
    <property type="match status" value="1"/>
</dbReference>
<keyword evidence="2" id="KW-0596">Phosphopantetheine</keyword>
<dbReference type="Pfam" id="PF13193">
    <property type="entry name" value="AMP-binding_C"/>
    <property type="match status" value="1"/>
</dbReference>
<dbReference type="PROSITE" id="PS50075">
    <property type="entry name" value="CARRIER"/>
    <property type="match status" value="1"/>
</dbReference>
<dbReference type="Gene3D" id="3.30.559.10">
    <property type="entry name" value="Chloramphenicol acetyltransferase-like domain"/>
    <property type="match status" value="1"/>
</dbReference>
<dbReference type="Gene3D" id="3.30.300.30">
    <property type="match status" value="1"/>
</dbReference>
<evidence type="ECO:0000259" key="4">
    <source>
        <dbReference type="PROSITE" id="PS50075"/>
    </source>
</evidence>
<dbReference type="Pfam" id="PF00501">
    <property type="entry name" value="AMP-binding"/>
    <property type="match status" value="1"/>
</dbReference>
<dbReference type="Gene3D" id="3.40.50.980">
    <property type="match status" value="2"/>
</dbReference>
<dbReference type="EMBL" id="JAVLSJ010000023">
    <property type="protein sequence ID" value="MDR9851814.1"/>
    <property type="molecule type" value="Genomic_DNA"/>
</dbReference>
<dbReference type="InterPro" id="IPR000873">
    <property type="entry name" value="AMP-dep_synth/lig_dom"/>
</dbReference>
<evidence type="ECO:0000256" key="2">
    <source>
        <dbReference type="ARBA" id="ARBA00022450"/>
    </source>
</evidence>
<organism evidence="5 6">
    <name type="scientific">Herbaspirillum huttiense subsp. lycopersici</name>
    <dbReference type="NCBI Taxonomy" id="3074428"/>
    <lineage>
        <taxon>Bacteria</taxon>
        <taxon>Pseudomonadati</taxon>
        <taxon>Pseudomonadota</taxon>
        <taxon>Betaproteobacteria</taxon>
        <taxon>Burkholderiales</taxon>
        <taxon>Oxalobacteraceae</taxon>
        <taxon>Herbaspirillum</taxon>
    </lineage>
</organism>
<dbReference type="InterPro" id="IPR036736">
    <property type="entry name" value="ACP-like_sf"/>
</dbReference>
<dbReference type="PANTHER" id="PTHR45527:SF1">
    <property type="entry name" value="FATTY ACID SYNTHASE"/>
    <property type="match status" value="1"/>
</dbReference>
<keyword evidence="6" id="KW-1185">Reference proteome</keyword>
<dbReference type="CDD" id="cd05930">
    <property type="entry name" value="A_NRPS"/>
    <property type="match status" value="1"/>
</dbReference>
<dbReference type="Gene3D" id="3.40.50.1820">
    <property type="entry name" value="alpha/beta hydrolase"/>
    <property type="match status" value="1"/>
</dbReference>
<dbReference type="Proteomes" id="UP001246576">
    <property type="component" value="Unassembled WGS sequence"/>
</dbReference>
<dbReference type="InterPro" id="IPR020845">
    <property type="entry name" value="AMP-binding_CS"/>
</dbReference>
<dbReference type="InterPro" id="IPR029058">
    <property type="entry name" value="AB_hydrolase_fold"/>
</dbReference>
<dbReference type="PROSITE" id="PS00455">
    <property type="entry name" value="AMP_BINDING"/>
    <property type="match status" value="1"/>
</dbReference>
<evidence type="ECO:0000256" key="1">
    <source>
        <dbReference type="ARBA" id="ARBA00001957"/>
    </source>
</evidence>
<dbReference type="InterPro" id="IPR025110">
    <property type="entry name" value="AMP-bd_C"/>
</dbReference>
<dbReference type="NCBIfam" id="TIGR01733">
    <property type="entry name" value="AA-adenyl-dom"/>
    <property type="match status" value="1"/>
</dbReference>